<dbReference type="PANTHER" id="PTHR43737:SF1">
    <property type="entry name" value="DUF1501 DOMAIN-CONTAINING PROTEIN"/>
    <property type="match status" value="1"/>
</dbReference>
<evidence type="ECO:0000256" key="1">
    <source>
        <dbReference type="SAM" id="MobiDB-lite"/>
    </source>
</evidence>
<dbReference type="EMBL" id="JABMIG020000349">
    <property type="protein sequence ID" value="KAL3780445.1"/>
    <property type="molecule type" value="Genomic_DNA"/>
</dbReference>
<feature type="compositionally biased region" description="Low complexity" evidence="1">
    <location>
        <begin position="2066"/>
        <end position="2077"/>
    </location>
</feature>
<dbReference type="Pfam" id="PF07394">
    <property type="entry name" value="DUF1501"/>
    <property type="match status" value="2"/>
</dbReference>
<feature type="compositionally biased region" description="Pro residues" evidence="1">
    <location>
        <begin position="2016"/>
        <end position="2065"/>
    </location>
</feature>
<gene>
    <name evidence="2" type="ORF">HJC23_010355</name>
</gene>
<reference evidence="2 3" key="1">
    <citation type="journal article" date="2020" name="G3 (Bethesda)">
        <title>Improved Reference Genome for Cyclotella cryptica CCMP332, a Model for Cell Wall Morphogenesis, Salinity Adaptation, and Lipid Production in Diatoms (Bacillariophyta).</title>
        <authorList>
            <person name="Roberts W.R."/>
            <person name="Downey K.M."/>
            <person name="Ruck E.C."/>
            <person name="Traller J.C."/>
            <person name="Alverson A.J."/>
        </authorList>
    </citation>
    <scope>NUCLEOTIDE SEQUENCE [LARGE SCALE GENOMIC DNA]</scope>
    <source>
        <strain evidence="2 3">CCMP332</strain>
    </source>
</reference>
<feature type="compositionally biased region" description="Pro residues" evidence="1">
    <location>
        <begin position="2078"/>
        <end position="2100"/>
    </location>
</feature>
<dbReference type="PANTHER" id="PTHR43737">
    <property type="entry name" value="BLL7424 PROTEIN"/>
    <property type="match status" value="1"/>
</dbReference>
<proteinExistence type="predicted"/>
<name>A0ABD3NWX8_9STRA</name>
<feature type="compositionally biased region" description="Pro residues" evidence="1">
    <location>
        <begin position="2148"/>
        <end position="2179"/>
    </location>
</feature>
<evidence type="ECO:0000313" key="2">
    <source>
        <dbReference type="EMBL" id="KAL3780445.1"/>
    </source>
</evidence>
<feature type="compositionally biased region" description="Low complexity" evidence="1">
    <location>
        <begin position="2180"/>
        <end position="2198"/>
    </location>
</feature>
<protein>
    <submittedName>
        <fullName evidence="2">Uncharacterized protein</fullName>
    </submittedName>
</protein>
<keyword evidence="3" id="KW-1185">Reference proteome</keyword>
<feature type="compositionally biased region" description="Polar residues" evidence="1">
    <location>
        <begin position="2001"/>
        <end position="2010"/>
    </location>
</feature>
<feature type="compositionally biased region" description="Pro residues" evidence="1">
    <location>
        <begin position="2113"/>
        <end position="2135"/>
    </location>
</feature>
<feature type="region of interest" description="Disordered" evidence="1">
    <location>
        <begin position="2001"/>
        <end position="2198"/>
    </location>
</feature>
<feature type="compositionally biased region" description="Low complexity" evidence="1">
    <location>
        <begin position="2136"/>
        <end position="2147"/>
    </location>
</feature>
<accession>A0ABD3NWX8</accession>
<dbReference type="InterPro" id="IPR010869">
    <property type="entry name" value="DUF1501"/>
</dbReference>
<organism evidence="2 3">
    <name type="scientific">Cyclotella cryptica</name>
    <dbReference type="NCBI Taxonomy" id="29204"/>
    <lineage>
        <taxon>Eukaryota</taxon>
        <taxon>Sar</taxon>
        <taxon>Stramenopiles</taxon>
        <taxon>Ochrophyta</taxon>
        <taxon>Bacillariophyta</taxon>
        <taxon>Coscinodiscophyceae</taxon>
        <taxon>Thalassiosirophycidae</taxon>
        <taxon>Stephanodiscales</taxon>
        <taxon>Stephanodiscaceae</taxon>
        <taxon>Cyclotella</taxon>
    </lineage>
</organism>
<dbReference type="Proteomes" id="UP001516023">
    <property type="component" value="Unassembled WGS sequence"/>
</dbReference>
<evidence type="ECO:0000313" key="3">
    <source>
        <dbReference type="Proteomes" id="UP001516023"/>
    </source>
</evidence>
<feature type="compositionally biased region" description="Low complexity" evidence="1">
    <location>
        <begin position="2101"/>
        <end position="2112"/>
    </location>
</feature>
<sequence>MPALSSHWREKASGWKLVRLLILGLNTAYASVELRGKSNEQQFAKLLLQGTYGPTLESLQAAISSGSATAWVADQIDTVPTLLREHYRRRTNAYIKTDLHHHATRLACESGSRWNRHAFNRWRDVGKTIKEVSTGFGTFYLKVDGVARTEVSQRPSVTFSIPGTSYVICRKDPVVMSDFYYHAPTGEYGSLFVSTTANGCNMPISIRMPAVYFSNPVHAFGKSVPRVNVANITGDPNVFEAKLLQDVVSPFTCSDFKKSWPNFVQDASTLQYYVEDRRAELYDNTDGSYTQKKRLLDGRCPQSPRTFLNEDTCVPRADCSPPVYSGEFILNATNLRKFYTMDGKYVYRIQDLPLVETPSPCDTNTNRFVRKNAGSDGGGCVNANTNFPSIASAIKTALSGRSIADQKAARVIDIEDTSLNCNDPSDAALGASFNVKLSDNSLTCWTHSYYREWSCFVMNDWASNHPGNPSFFMASKPNPIADVAEHENTSGNLEESVSLHFPPWAFHEYNFHYNSWRFEGDLIGSWGDKIAFNDLPPSAKSTEVINALGGSVVADSSSVIEVCGSPGEVANDPTLGHQYLLQKYGDAETELSYTLDQDHERWVANHMVFNTVSLHAQDQLRHRVAWALSSIFVVTLNSVAREEVEPWAVYYDIFVRNAFGNFFDILKEVTFSPIMAEMLTFKDSKSLAYQVERNGAELFPDENFSREIMQLFSIGLYMLNEDGTKMIDDATGLPIPTYTNKDVMNFARGFTNFAHQEDERDNIEIAWEPSWIPNAVDPMYLPTSEGRDFFPKLTLNVNGNIGYGYIGDKVQRCETLIKTKAWLRKGAVFHFRENSQSLMGKKDPEWWSEPESWSPRLVLRSETSPLYNKLCNFNEVTNQCDFRSTVVLDEDLTCDGSCTARGAIWDGPGIATPCECSIDEPRTFRLDHSPTVSPVWYEYVRAPCIQMSFPESNSMNAVKEIGEWDYGNKAMCADNRLPVAGTVCCDASGLNPKNICVFKGERTTYASAQARCAAYRPGWRTCAWDTVPISWDCGTDTTYWQGDYSADSSPGLRFSWTSEPCTMGVQVDVEGNIAIIHSVGALAVKERVGIDTGTYFGVFWENDGLYPTVNSNCGGVCEVHENTCVCRNVNVETSAVFSDITTVDDLMLKLKIGATDPSLFDTGTYHLCTAPKCSMQAYKLYFRSVVTSDSMIPNAFNAEMIFEVTTQTGPLFLSNTKSTVHIGSSYSFRNPPMFNSPVDPTQRDGLYETDAILRQYVNHPNTAPFIATKLIKLLVSSNPSTRYVKSAADAFRTGLYVSADQSFGSGRYGDMEALVAAIMLDREARSVTLDDDPNHGRAREPLLKILHMFRSMNLSTKSGVIREIDMIYLTDRGLGQESFYAPSVFSFFLSEYQPVGPVMEKGLVAPETQLFDSPKLISFVNGMFSLPRFGLADCQWWDGFGINTARYFIPDYPDGGEFECDAAATNNPSVPLRLRYKPPSWGGMTNVNNAPTSTVIDNIDLLLTGGRLHATNKAILTQVYNTARNGGTPDDNALRTALQHFAVLPEFHITNNLFDSKVSNPALRSVPNIEIPQDPPPVSGYKAIVYMFLDGAMDSYSALVPVNCNLYNQYVQVRGDVAITSGLLQIDASSSNQPCDSFALHPSLSNLRQIYNDGDASFVANIGPLIEPMNKYEFEAQSKRQPPALFAHNTQTEVTQTVFAQDSSAGGVLGRIGDAINEQEGMEIFDAYSISGTPKILEGAPGVSKPADVLSGYGVASFNDVTASFEGNIELLSKKVASSIYGETYSSSMTNAIYRMRLLDGVIGAIALENDACFNGLDTDIAYQFQQVARIIKSRDGLASKRDAFYTAHGGYDTHSDNGVTLTALLKEVDDAIGCFAMEMKSQGVWNNVTVISASEFGRTLTSNGLGTDHAWGGNHFIAGGNVKGGRIHGQYPDDISEDGILNIGRGRLVPTTPWEGLWSGIAEWFGVSSQKMASVLPNLGNFDLNIFGAADLFEVNLVSPSQQPTSLTPTKRPIGFPPTKRPMTSPPTNRPSAPPTKRPITFPPTKHPTTLPPTKRPTTLPPTKRPITLSPTKRPTTLPPTKRPSAPPTKRPTTLPPTKRPITTSPTKRPTTLPPTKRPSAPPTKRPTTLPPTKRPITTSPTKRPTTLPPTKRPSAPPTKRPTTLPPTKRPITSPPTKRPTLYPTRRPTSTPSVSSTRITGMIDVPFFPLPASPLAVVLPQSTPGTLLTLSQISSISNFSVPVSRSYDGYEWEKLHPLLLPVDCLIPTSCFIKIPPYSGSANVHYIIQKYIPQGKSNEQQFAKLLLQGTYGPTLESLQAAILSGSATAWVADQIDTVPTLLREHYRKRTNAYIKTDLHHHATRLACESGSRWNRHAFNRWRDVGKTIKEVSTGFGTFYLKVDGVARTEVSQRPSVTFSIPGTSYVICRKDPVVMSDFYYHAPTGEYGSLFVSTTANGCNMPISIRMPAVYFSNPVHAFGKSVPRVNVANITGDPNVFEAKLLQDIVSPFTCSDFKKSWPNFVQDSSTLQYYVEDRRVELYDNTDGSYTQKKRLLDGRCPQSPRTFLNEDTCVPRADCSPLCTLGNLPLVETPSPCDTITNRFVRKNAGSDGGGCVNANTNFPSIDSAIKTALSGRSIADQKAARVIDIEDMSLNCNDPSDAALGASFNVKLSDNSLTCWTHSYYREWSCFVMNDWASNHPGNPSFFMASKPNPIADVAEHENTSGNLEESVSLHFPPWAFHEYNFHYNSWRFEGDLIGSWGDKIAFNDLPPSAKSTEVINALGGSVVADSSSVIEVCGSPGEVANDPTLGHQYLLQKYGDAETELSYTLDQDHERWVANHMVFNTVSLYAQDQLRHRVAWALSSIFVVTLNSVAREEVEPWAVYYDIFVRNAFGNFFDILKEVTFSPIMAEMLTFKDSKSLAYQVERNGAELFPDENFSREIMQRLYMLNEDGTKMIDDATGLPIPTYTNKDVMNFARGFTNFAHQEDERDNIEIAWEPSWIPNAVDPMYLPTSEGRDFFPKLTLNVNGNIGYIGDKVQRCETLIKTKAWLRKGAVFHFRENSQSLMGKKDPEWWSEPESWSPRLVLRSETSSLYNKLCNFNEVTNQCDFRSTVVLDEDLTCDGSCTARGAIWDGPGIETPCECSIDEPRTFRLDHSPTVSPVWYEYVRAPCIQMSFPESNSMNAVKEIGEWDYGNKAMCADNRLPVAGTVCCDASGLNPRNICVFNGERTTYSSAQARCAAYRPGWRTCAWDTVPISWDCGTDTAYWQGDYSADSSPGLRFSWTSEPCTMGVQVDVEGNIAIIHSVGALSVKERVGLDKGTYFGVFWENDGLYPTVNSNCGGVCEVHENTCVCRNVGVDTSAVFSDITTVDDLMLKLKIGATDPSLFDTGTYHLCTAPKCSMQSYKLYFRSIVTNDSMISNAFNAETIFEVTTQTGPLFLSNTKSTVRIGSSYSFRNPPMFNSPVDPTQRDGLYETDAILRQYVNHPNTAPFIATKLIKLLVSSNPSTRYVKSAADAFRTGLYVSADQSFGSGRYGDMEALVAAIMLDREARSVTLDDDPNHGRAREPLLKILHMFRSMNLSTKSGVIREIDMIYLTDRGLGQESFYAPSVFSFFLSEYQPVGPVMEKGLVAPETQLFDSPKLISFVNGMFSLPRFGLADCQWWDGFGINTARYFIPDYPDGGEFECDAAATNNPSVPLRLRYKPPSWGGMMNVNNAPTSTVIDNIDLLLTGGRLHATNKAILTQVYNTARNGGTPDDNALRTALQHFAVLPEFHITNNLFDSKVSNPALRSVPNIEIPQDPPPVSGYKAIVYMFLDGAMDSYSALVPVNCNLYNQYVQVRGDVAITSGLLQIDASSSNQPCDSFALHPSLSNLRQIYNDGDASFVANIGPLIEPMNKYEFEAQSKRQPPALFAHNTQTEVTQTVFAQDSSAGGVLGRIADVLSGYGVASFNDVTASFEGNIELLSKKVASSIYGETYSSSMTNAIYRMRLLDGVIGAIALENDACFNGLDTDIAYQFQQVARIIKSRDGLESKRDAFYTAHGGYDTHSDNGVTLTALLKEVDDAIGCFAMEMKSQGVWNNVTVISASEFGRTLTSNGLGTDHAWGGNHFIAGGNVRGGRIHGQYPDDISEDGILNIGRGRLVPTTPWEGLWSGIAEWFGVSSQKMASVLPNLGNFDLNIFGAADLFV</sequence>
<comment type="caution">
    <text evidence="2">The sequence shown here is derived from an EMBL/GenBank/DDBJ whole genome shotgun (WGS) entry which is preliminary data.</text>
</comment>
<dbReference type="InterPro" id="IPR014917">
    <property type="entry name" value="DUF1800"/>
</dbReference>
<dbReference type="Pfam" id="PF08811">
    <property type="entry name" value="DUF1800"/>
    <property type="match status" value="4"/>
</dbReference>